<dbReference type="Pfam" id="PF01551">
    <property type="entry name" value="Peptidase_M23"/>
    <property type="match status" value="1"/>
</dbReference>
<dbReference type="GO" id="GO:0004222">
    <property type="term" value="F:metalloendopeptidase activity"/>
    <property type="evidence" value="ECO:0007669"/>
    <property type="project" value="TreeGrafter"/>
</dbReference>
<keyword evidence="2" id="KW-1133">Transmembrane helix</keyword>
<evidence type="ECO:0000256" key="1">
    <source>
        <dbReference type="SAM" id="MobiDB-lite"/>
    </source>
</evidence>
<evidence type="ECO:0000256" key="2">
    <source>
        <dbReference type="SAM" id="Phobius"/>
    </source>
</evidence>
<protein>
    <submittedName>
        <fullName evidence="4">M23 family metallopeptidase</fullName>
    </submittedName>
</protein>
<dbReference type="Proteomes" id="UP000293995">
    <property type="component" value="Chromosome"/>
</dbReference>
<feature type="compositionally biased region" description="Basic and acidic residues" evidence="1">
    <location>
        <begin position="1"/>
        <end position="14"/>
    </location>
</feature>
<dbReference type="PANTHER" id="PTHR21666">
    <property type="entry name" value="PEPTIDASE-RELATED"/>
    <property type="match status" value="1"/>
</dbReference>
<dbReference type="AlphaFoldDB" id="A0A4P6E9G2"/>
<dbReference type="Gene3D" id="2.70.70.10">
    <property type="entry name" value="Glucose Permease (Domain IIA)"/>
    <property type="match status" value="1"/>
</dbReference>
<feature type="compositionally biased region" description="Low complexity" evidence="1">
    <location>
        <begin position="25"/>
        <end position="34"/>
    </location>
</feature>
<dbReference type="OrthoDB" id="1099523at2"/>
<dbReference type="InterPro" id="IPR016047">
    <property type="entry name" value="M23ase_b-sheet_dom"/>
</dbReference>
<dbReference type="EMBL" id="CP035494">
    <property type="protein sequence ID" value="QAY58730.1"/>
    <property type="molecule type" value="Genomic_DNA"/>
</dbReference>
<dbReference type="SUPFAM" id="SSF51261">
    <property type="entry name" value="Duplicated hybrid motif"/>
    <property type="match status" value="1"/>
</dbReference>
<sequence length="296" mass="30571">MAEQHDSTTDHDEPTAVTRSRRSLRAAAAAAPVSHRAKTAPATTSATRAGSVKKHRSAGSRVAVLGVITALVGSVAIPAFAAAGQGAPEARTVQQQAAADAQSLVVASEHESTELSRSSYSATTADEIAKKKAKEAAAARAKAAARVASYTAQSVDLSLTGPGSGDIRWPLAKINHIGDGFRARGGEHDGVDLLTDGGTPIFAATSGTVKVSSEGYYGYGVAITIETVIDGKKITTLYGHMRYGSRQVVSGQKVKVGQLIGLVGSTGQSTANHLHFEVWFNGTKVDPLAWLRANAG</sequence>
<gene>
    <name evidence="4" type="ORF">ET475_01065</name>
</gene>
<dbReference type="RefSeq" id="WP_129385217.1">
    <property type="nucleotide sequence ID" value="NZ_CP035494.1"/>
</dbReference>
<reference evidence="4 5" key="1">
    <citation type="submission" date="2019-01" db="EMBL/GenBank/DDBJ databases">
        <title>Genome sequencing of strain DFW100M-13.</title>
        <authorList>
            <person name="Heo J."/>
            <person name="Kim S.-J."/>
            <person name="Kim J.-S."/>
            <person name="Hong S.-B."/>
            <person name="Kwon S.-W."/>
        </authorList>
    </citation>
    <scope>NUCLEOTIDE SEQUENCE [LARGE SCALE GENOMIC DNA]</scope>
    <source>
        <strain evidence="4 5">DFW100M-13</strain>
    </source>
</reference>
<dbReference type="KEGG" id="mprt:ET475_01065"/>
<feature type="domain" description="M23ase beta-sheet core" evidence="3">
    <location>
        <begin position="187"/>
        <end position="287"/>
    </location>
</feature>
<evidence type="ECO:0000313" key="5">
    <source>
        <dbReference type="Proteomes" id="UP000293995"/>
    </source>
</evidence>
<keyword evidence="2" id="KW-0472">Membrane</keyword>
<dbReference type="InterPro" id="IPR011055">
    <property type="entry name" value="Dup_hybrid_motif"/>
</dbReference>
<keyword evidence="2" id="KW-0812">Transmembrane</keyword>
<organism evidence="4 5">
    <name type="scientific">Microbacterium protaetiae</name>
    <dbReference type="NCBI Taxonomy" id="2509458"/>
    <lineage>
        <taxon>Bacteria</taxon>
        <taxon>Bacillati</taxon>
        <taxon>Actinomycetota</taxon>
        <taxon>Actinomycetes</taxon>
        <taxon>Micrococcales</taxon>
        <taxon>Microbacteriaceae</taxon>
        <taxon>Microbacterium</taxon>
    </lineage>
</organism>
<evidence type="ECO:0000313" key="4">
    <source>
        <dbReference type="EMBL" id="QAY58730.1"/>
    </source>
</evidence>
<dbReference type="PANTHER" id="PTHR21666:SF270">
    <property type="entry name" value="MUREIN HYDROLASE ACTIVATOR ENVC"/>
    <property type="match status" value="1"/>
</dbReference>
<accession>A0A4P6E9G2</accession>
<dbReference type="CDD" id="cd12797">
    <property type="entry name" value="M23_peptidase"/>
    <property type="match status" value="1"/>
</dbReference>
<evidence type="ECO:0000259" key="3">
    <source>
        <dbReference type="Pfam" id="PF01551"/>
    </source>
</evidence>
<keyword evidence="5" id="KW-1185">Reference proteome</keyword>
<name>A0A4P6E9G2_9MICO</name>
<dbReference type="InterPro" id="IPR050570">
    <property type="entry name" value="Cell_wall_metabolism_enzyme"/>
</dbReference>
<feature type="region of interest" description="Disordered" evidence="1">
    <location>
        <begin position="1"/>
        <end position="56"/>
    </location>
</feature>
<feature type="transmembrane region" description="Helical" evidence="2">
    <location>
        <begin position="62"/>
        <end position="83"/>
    </location>
</feature>
<proteinExistence type="predicted"/>